<evidence type="ECO:0000313" key="6">
    <source>
        <dbReference type="WBParaSite" id="TCONS_00003625.p1"/>
    </source>
</evidence>
<keyword evidence="1" id="KW-0479">Metal-binding</keyword>
<dbReference type="Gene3D" id="1.10.238.10">
    <property type="entry name" value="EF-hand"/>
    <property type="match status" value="1"/>
</dbReference>
<feature type="compositionally biased region" description="Polar residues" evidence="3">
    <location>
        <begin position="952"/>
        <end position="962"/>
    </location>
</feature>
<dbReference type="Pfam" id="PF13499">
    <property type="entry name" value="EF-hand_7"/>
    <property type="match status" value="1"/>
</dbReference>
<dbReference type="GO" id="GO:0000159">
    <property type="term" value="C:protein phosphatase type 2A complex"/>
    <property type="evidence" value="ECO:0007669"/>
    <property type="project" value="TreeGrafter"/>
</dbReference>
<dbReference type="GO" id="GO:0019888">
    <property type="term" value="F:protein phosphatase regulator activity"/>
    <property type="evidence" value="ECO:0007669"/>
    <property type="project" value="TreeGrafter"/>
</dbReference>
<dbReference type="InterPro" id="IPR002048">
    <property type="entry name" value="EF_hand_dom"/>
</dbReference>
<organism evidence="5 6">
    <name type="scientific">Strongyloides stercoralis</name>
    <name type="common">Threadworm</name>
    <dbReference type="NCBI Taxonomy" id="6248"/>
    <lineage>
        <taxon>Eukaryota</taxon>
        <taxon>Metazoa</taxon>
        <taxon>Ecdysozoa</taxon>
        <taxon>Nematoda</taxon>
        <taxon>Chromadorea</taxon>
        <taxon>Rhabditida</taxon>
        <taxon>Tylenchina</taxon>
        <taxon>Panagrolaimomorpha</taxon>
        <taxon>Strongyloidoidea</taxon>
        <taxon>Strongyloididae</taxon>
        <taxon>Strongyloides</taxon>
    </lineage>
</organism>
<name>A0AAF5HYU8_STRER</name>
<keyword evidence="2" id="KW-0106">Calcium</keyword>
<keyword evidence="5" id="KW-1185">Reference proteome</keyword>
<dbReference type="WBParaSite" id="TCONS_00003625.p1">
    <property type="protein sequence ID" value="TCONS_00003625.p1"/>
    <property type="gene ID" value="XLOC_000032"/>
</dbReference>
<dbReference type="SUPFAM" id="SSF47473">
    <property type="entry name" value="EF-hand"/>
    <property type="match status" value="2"/>
</dbReference>
<evidence type="ECO:0000256" key="1">
    <source>
        <dbReference type="ARBA" id="ARBA00022723"/>
    </source>
</evidence>
<sequence length="1649" mass="188737">NFETYNYQNSENTGNNYQNNEELQQQYFNNYKNPKINEVDNSFNNINSYQNFSFNNNNNSFYDKDQFLHTNNILHNKTPTFSQKEIYSHSLPTSKNYLNTPYYETSNLNSYNQHQPHTKSTFYSSNHQYNSNQLFNNEDYQSPSKTNYLYLHHQIAAPPVSEKIPSLSTSIDTSCLDDILINADMSKSSSHWKSSFNGIREKYSNGYFNDSYNDHKSYSSTSNSLPRRNDTSNYLMKSSSYHTIGSSKKIDDNKGLLQTAVERRVHESPELSFSNYGRKPGTDMGTFWLNTIRKSPIKQIMTAAERLEKLQEPAFVNSYHNSGEKVIKRTFISNTLPIKRSDNNSVASRKAIFSSPKSNDIVNRISYKTSINHKNITSPHIDLSDLEDAVAQLTTNEHHINNNSSSKILSSSSLSAGLHRFPINDEYNNNNKFNTTNKYLSTFHSSSPDSGGDISQSCPTDLPHPKPKHNLREQIINASIQSTPFVNERQISPSRIIFPITNTGQVANKISNYEKKHSSPTPPNLLQLASQLNGNGMYPSNIDETSRSTSSSPCLSPVTLSPKSSVFRTKPIIQFGANSYSSSSSHSNSTSPCTVNFQTSASILNGYQNNNNNTTKSYISNTNNNNYKHQDSLSTNNVYQFHFILFTTVEVFKTSQFSQRGVRDIEREGIKLINDSIKNQNKHFNSHKNVRKRKKLNKIYFNINKNKFFLIFELDSYFKFLNISLNHLHEILKFTFNANKIINLSNILILFIQKQMSKLCLIKRDTGKLYQDDEITPLEDHSDSGGSEEDSNFNQNCISKQSSVADDEWLIDESYNRILEQLNMVSIFNSLNHTSTSQNNDLIAAGSYTLRKWRKEMKFPLSPNISSTITTIPKSLLTTPHVILCDDDDSGLQMSSNEELEIDNDYGEPSTSSGSHNSLDEDNSDNIKSSSLSSNTQYVKFTLRDKSRKRQNNTNDNSSTVSHINNRISQISINGDSQTQCFCSPVIPLWVFRKKNKKKIKLNNKNTNNIEVEESYGYLQDNKNKRKSLVPDDLPKGPVDNNNVVSRKRKVNLLRRVIFGNLFRRIFDGGKSKTNDEKKRNDKVKEKCFSPRWKDDVADEATVVKIHQNVITSKNNGKTPTPTLEKINHQGRITQLSYENSYSISSNNNNISNISITIPSPKNNIISTSSSLPPPSSTVEKSFSNIPLTVSPIPSYAGKLANVPRFYYPNGKPISPSENDAALRKVAIIFSNLNNGLIEYNEMYKLCDAIKVPTYWKRPIYDACMKLAGRQSPLTTETKRGTLTYQEFANYWNNMTSSCHDEASRFVYTLALGNFNKEIVSPKSIRNHILKEDFIPMLTDLIETYPGLDFLRDAPNFHMRYIDVVTVRIFWSVNRSWSGKITASELRKSNFLQTIKMLDETTDINKITDFFSYEHFYVTYCKFWEIDEDHDLIISQDDMKRHCNGAIPSKVIERIFSSAVNRRMTKNQSNGKFSNDVMGFQEFVAFLLAEEDKKHPTSIEYWFRIIDLDGDGVISLNEMEYFHTEIMQQMEIRNYEGNSLKDVICNLLDMISPAIENKITLCDIKRSGLAHRFFNAFVNVYKFIDQETTDGERPSIRTEGDKEMSDWDAFCAVEYENLMTENNDSEVMDDEVPYDENIDINLFEDDIII</sequence>
<dbReference type="Gene3D" id="1.10.238.220">
    <property type="match status" value="1"/>
</dbReference>
<dbReference type="CDD" id="cd21504">
    <property type="entry name" value="PPP2R3A_B-like"/>
    <property type="match status" value="1"/>
</dbReference>
<reference evidence="6" key="1">
    <citation type="submission" date="2024-02" db="UniProtKB">
        <authorList>
            <consortium name="WormBaseParasite"/>
        </authorList>
    </citation>
    <scope>IDENTIFICATION</scope>
</reference>
<dbReference type="PROSITE" id="PS50222">
    <property type="entry name" value="EF_HAND_2"/>
    <property type="match status" value="1"/>
</dbReference>
<dbReference type="Proteomes" id="UP000035681">
    <property type="component" value="Unplaced"/>
</dbReference>
<accession>A0AAF5HYU8</accession>
<dbReference type="FunFam" id="1.10.238.10:FF:000025">
    <property type="entry name" value="serine/threonine-protein phosphatase 2A regulatory subunit B'' subunit alpha"/>
    <property type="match status" value="1"/>
</dbReference>
<dbReference type="FunFam" id="1.10.238.220:FF:000001">
    <property type="entry name" value="Serine/threonine-protein phosphatase 2A regulatory subunit B'' subunit alpha"/>
    <property type="match status" value="1"/>
</dbReference>
<feature type="region of interest" description="Disordered" evidence="3">
    <location>
        <begin position="902"/>
        <end position="962"/>
    </location>
</feature>
<dbReference type="PANTHER" id="PTHR14095:SF0">
    <property type="entry name" value="MIP22305P"/>
    <property type="match status" value="1"/>
</dbReference>
<protein>
    <submittedName>
        <fullName evidence="6">SoHo domain-containing protein</fullName>
    </submittedName>
</protein>
<proteinExistence type="predicted"/>
<evidence type="ECO:0000256" key="3">
    <source>
        <dbReference type="SAM" id="MobiDB-lite"/>
    </source>
</evidence>
<evidence type="ECO:0000313" key="5">
    <source>
        <dbReference type="Proteomes" id="UP000035681"/>
    </source>
</evidence>
<dbReference type="Gene3D" id="1.10.238.230">
    <property type="match status" value="1"/>
</dbReference>
<dbReference type="InterPro" id="IPR041534">
    <property type="entry name" value="EF-hand_13"/>
</dbReference>
<dbReference type="AlphaFoldDB" id="A0AAF5HYU8"/>
<evidence type="ECO:0000256" key="2">
    <source>
        <dbReference type="ARBA" id="ARBA00022837"/>
    </source>
</evidence>
<evidence type="ECO:0000259" key="4">
    <source>
        <dbReference type="PROSITE" id="PS50222"/>
    </source>
</evidence>
<feature type="compositionally biased region" description="Low complexity" evidence="3">
    <location>
        <begin position="926"/>
        <end position="935"/>
    </location>
</feature>
<dbReference type="GO" id="GO:0005509">
    <property type="term" value="F:calcium ion binding"/>
    <property type="evidence" value="ECO:0007669"/>
    <property type="project" value="InterPro"/>
</dbReference>
<dbReference type="Pfam" id="PF17958">
    <property type="entry name" value="EF-hand_13"/>
    <property type="match status" value="1"/>
</dbReference>
<dbReference type="InterPro" id="IPR011992">
    <property type="entry name" value="EF-hand-dom_pair"/>
</dbReference>
<dbReference type="PANTHER" id="PTHR14095">
    <property type="entry name" value="PHOSPHATASE 2A REGULATORY SUBUNIT-RELATED"/>
    <property type="match status" value="1"/>
</dbReference>
<dbReference type="PROSITE" id="PS00018">
    <property type="entry name" value="EF_HAND_1"/>
    <property type="match status" value="1"/>
</dbReference>
<feature type="domain" description="EF-hand" evidence="4">
    <location>
        <begin position="1494"/>
        <end position="1529"/>
    </location>
</feature>
<dbReference type="InterPro" id="IPR018247">
    <property type="entry name" value="EF_Hand_1_Ca_BS"/>
</dbReference>